<dbReference type="InterPro" id="IPR017871">
    <property type="entry name" value="ABC_transporter-like_CS"/>
</dbReference>
<keyword evidence="3" id="KW-0813">Transport</keyword>
<dbReference type="InterPro" id="IPR050086">
    <property type="entry name" value="MetN_ABC_transporter-like"/>
</dbReference>
<dbReference type="OrthoDB" id="9802264at2"/>
<dbReference type="RefSeq" id="WP_064268100.1">
    <property type="nucleotide sequence ID" value="NZ_LXJZ01000173.1"/>
</dbReference>
<dbReference type="PANTHER" id="PTHR43166">
    <property type="entry name" value="AMINO ACID IMPORT ATP-BINDING PROTEIN"/>
    <property type="match status" value="1"/>
</dbReference>
<evidence type="ECO:0000256" key="8">
    <source>
        <dbReference type="ARBA" id="ARBA00023136"/>
    </source>
</evidence>
<comment type="subcellular location">
    <subcellularLocation>
        <location evidence="1">Cell membrane</location>
        <topology evidence="1">Peripheral membrane protein</topology>
    </subcellularLocation>
</comment>
<dbReference type="GO" id="GO:0016887">
    <property type="term" value="F:ATP hydrolysis activity"/>
    <property type="evidence" value="ECO:0007669"/>
    <property type="project" value="InterPro"/>
</dbReference>
<comment type="similarity">
    <text evidence="2">Belongs to the ABC transporter superfamily.</text>
</comment>
<dbReference type="GO" id="GO:0015424">
    <property type="term" value="F:ABC-type amino acid transporter activity"/>
    <property type="evidence" value="ECO:0007669"/>
    <property type="project" value="InterPro"/>
</dbReference>
<reference evidence="12 13" key="1">
    <citation type="submission" date="2016-04" db="EMBL/GenBank/DDBJ databases">
        <title>Reclassification of Paraburkholderia panaciterrae (Farh et al. 2015) Dobritsa &amp; Samadpour 2016 as a later homotypic synonym of Paraburkholderia ginsengiterrae (Farh et al. 2015) Dobritsa &amp; Samadpour 2016.</title>
        <authorList>
            <person name="Dobritsa A.P."/>
            <person name="Kutumbaka K."/>
            <person name="Samadpour M."/>
        </authorList>
    </citation>
    <scope>NUCLEOTIDE SEQUENCE [LARGE SCALE GENOMIC DNA]</scope>
    <source>
        <strain evidence="11 13">DCY85</strain>
        <strain evidence="10 12">DCY85-1</strain>
    </source>
</reference>
<evidence type="ECO:0000313" key="13">
    <source>
        <dbReference type="Proteomes" id="UP000078116"/>
    </source>
</evidence>
<evidence type="ECO:0000256" key="4">
    <source>
        <dbReference type="ARBA" id="ARBA00022475"/>
    </source>
</evidence>
<keyword evidence="8" id="KW-0472">Membrane</keyword>
<sequence length="262" mass="28787">MIRLEKIDKYFGGQRVLNSVDLQLAQGNVTALIGPSGSGKSTLLRCVNLLEIPESGSLELGDQRMKFSPDHKPSRDEVLTIRRRTGMVFQNFQLFPHLTVRQNVMEGLLTVQKWDKDRARVRADELLDKVGIAHKADAWPSTLSGGQQQRVAIARALAPSPEVLLCDEPTSALDPGLAAEVVDVLKQLATEGMTMLMATHDLRLAATIARDVVFLNNGVVVEAGPSRNVFMEPREPETERFVSTLTHSLPEAWTESGGAKKP</sequence>
<dbReference type="GO" id="GO:0005524">
    <property type="term" value="F:ATP binding"/>
    <property type="evidence" value="ECO:0007669"/>
    <property type="project" value="UniProtKB-KW"/>
</dbReference>
<feature type="domain" description="ABC transporter" evidence="9">
    <location>
        <begin position="2"/>
        <end position="242"/>
    </location>
</feature>
<evidence type="ECO:0000313" key="12">
    <source>
        <dbReference type="Proteomes" id="UP000077961"/>
    </source>
</evidence>
<dbReference type="Pfam" id="PF00005">
    <property type="entry name" value="ABC_tran"/>
    <property type="match status" value="1"/>
</dbReference>
<gene>
    <name evidence="10" type="ORF">A6V36_29550</name>
    <name evidence="11" type="ORF">A6V37_20165</name>
</gene>
<name>A0A1A9NB98_9BURK</name>
<dbReference type="PANTHER" id="PTHR43166:SF35">
    <property type="entry name" value="L-CYSTINE IMPORT ATP-BINDING PROTEIN TCYN"/>
    <property type="match status" value="1"/>
</dbReference>
<organism evidence="11 13">
    <name type="scientific">Paraburkholderia ginsengiterrae</name>
    <dbReference type="NCBI Taxonomy" id="1462993"/>
    <lineage>
        <taxon>Bacteria</taxon>
        <taxon>Pseudomonadati</taxon>
        <taxon>Pseudomonadota</taxon>
        <taxon>Betaproteobacteria</taxon>
        <taxon>Burkholderiales</taxon>
        <taxon>Burkholderiaceae</taxon>
        <taxon>Paraburkholderia</taxon>
    </lineage>
</organism>
<comment type="caution">
    <text evidence="11">The sequence shown here is derived from an EMBL/GenBank/DDBJ whole genome shotgun (WGS) entry which is preliminary data.</text>
</comment>
<keyword evidence="7 11" id="KW-0067">ATP-binding</keyword>
<evidence type="ECO:0000313" key="11">
    <source>
        <dbReference type="EMBL" id="OAJ63649.1"/>
    </source>
</evidence>
<dbReference type="InterPro" id="IPR027417">
    <property type="entry name" value="P-loop_NTPase"/>
</dbReference>
<dbReference type="EMBL" id="LXKA01000121">
    <property type="protein sequence ID" value="OAJ63649.1"/>
    <property type="molecule type" value="Genomic_DNA"/>
</dbReference>
<dbReference type="InterPro" id="IPR003439">
    <property type="entry name" value="ABC_transporter-like_ATP-bd"/>
</dbReference>
<dbReference type="InterPro" id="IPR003593">
    <property type="entry name" value="AAA+_ATPase"/>
</dbReference>
<evidence type="ECO:0000259" key="9">
    <source>
        <dbReference type="PROSITE" id="PS50893"/>
    </source>
</evidence>
<evidence type="ECO:0000256" key="6">
    <source>
        <dbReference type="ARBA" id="ARBA00022741"/>
    </source>
</evidence>
<dbReference type="PIRSF" id="PIRSF039085">
    <property type="entry name" value="ABC_ATPase_HisP"/>
    <property type="match status" value="1"/>
</dbReference>
<protein>
    <submittedName>
        <fullName evidence="11">ATP-binding protein</fullName>
    </submittedName>
</protein>
<keyword evidence="6" id="KW-0547">Nucleotide-binding</keyword>
<dbReference type="SMART" id="SM00382">
    <property type="entry name" value="AAA"/>
    <property type="match status" value="1"/>
</dbReference>
<dbReference type="PROSITE" id="PS00211">
    <property type="entry name" value="ABC_TRANSPORTER_1"/>
    <property type="match status" value="1"/>
</dbReference>
<dbReference type="EMBL" id="LXJZ01000173">
    <property type="protein sequence ID" value="OAJ58708.1"/>
    <property type="molecule type" value="Genomic_DNA"/>
</dbReference>
<dbReference type="GO" id="GO:0005886">
    <property type="term" value="C:plasma membrane"/>
    <property type="evidence" value="ECO:0007669"/>
    <property type="project" value="UniProtKB-SubCell"/>
</dbReference>
<keyword evidence="5" id="KW-0997">Cell inner membrane</keyword>
<dbReference type="InterPro" id="IPR030679">
    <property type="entry name" value="ABC_ATPase_HisP-typ"/>
</dbReference>
<evidence type="ECO:0000256" key="7">
    <source>
        <dbReference type="ARBA" id="ARBA00022840"/>
    </source>
</evidence>
<keyword evidence="12" id="KW-1185">Reference proteome</keyword>
<dbReference type="AlphaFoldDB" id="A0A1A9NB98"/>
<dbReference type="PROSITE" id="PS50893">
    <property type="entry name" value="ABC_TRANSPORTER_2"/>
    <property type="match status" value="1"/>
</dbReference>
<dbReference type="Proteomes" id="UP000078116">
    <property type="component" value="Unassembled WGS sequence"/>
</dbReference>
<evidence type="ECO:0000313" key="10">
    <source>
        <dbReference type="EMBL" id="OAJ58708.1"/>
    </source>
</evidence>
<dbReference type="STRING" id="1462993.A6V36_29550"/>
<evidence type="ECO:0000256" key="3">
    <source>
        <dbReference type="ARBA" id="ARBA00022448"/>
    </source>
</evidence>
<evidence type="ECO:0000256" key="5">
    <source>
        <dbReference type="ARBA" id="ARBA00022519"/>
    </source>
</evidence>
<dbReference type="Gene3D" id="3.40.50.300">
    <property type="entry name" value="P-loop containing nucleotide triphosphate hydrolases"/>
    <property type="match status" value="1"/>
</dbReference>
<evidence type="ECO:0000256" key="2">
    <source>
        <dbReference type="ARBA" id="ARBA00005417"/>
    </source>
</evidence>
<keyword evidence="4" id="KW-1003">Cell membrane</keyword>
<accession>A0A1A9NB98</accession>
<evidence type="ECO:0000256" key="1">
    <source>
        <dbReference type="ARBA" id="ARBA00004202"/>
    </source>
</evidence>
<proteinExistence type="inferred from homology"/>
<dbReference type="SUPFAM" id="SSF52540">
    <property type="entry name" value="P-loop containing nucleoside triphosphate hydrolases"/>
    <property type="match status" value="1"/>
</dbReference>
<dbReference type="Proteomes" id="UP000077961">
    <property type="component" value="Unassembled WGS sequence"/>
</dbReference>